<reference evidence="1 2" key="1">
    <citation type="submission" date="2024-05" db="EMBL/GenBank/DDBJ databases">
        <title>Sphingomonas sp. HF-S3 16S ribosomal RNA gene Genome sequencing and assembly.</title>
        <authorList>
            <person name="Lee H."/>
        </authorList>
    </citation>
    <scope>NUCLEOTIDE SEQUENCE [LARGE SCALE GENOMIC DNA]</scope>
    <source>
        <strain evidence="1 2">HF-S3</strain>
    </source>
</reference>
<comment type="caution">
    <text evidence="1">The sequence shown here is derived from an EMBL/GenBank/DDBJ whole genome shotgun (WGS) entry which is preliminary data.</text>
</comment>
<sequence length="155" mass="15884">MRFILLVSALALAGCGSSEETTTIAGTTYSSNDKEGTASIKSSDGEVSVVDGAAANKVEMPAFAPRYPGSTITGVIETKKAGHVSTMVNLRSADAPAAVATFYRDSFTKNGMKMTSDLPAEEGAMLTAEGKGNKVTVVVSQEDGSTLATISHSAL</sequence>
<evidence type="ECO:0000313" key="1">
    <source>
        <dbReference type="EMBL" id="MEN3746935.1"/>
    </source>
</evidence>
<organism evidence="1 2">
    <name type="scientific">Sphingomonas rustica</name>
    <dbReference type="NCBI Taxonomy" id="3103142"/>
    <lineage>
        <taxon>Bacteria</taxon>
        <taxon>Pseudomonadati</taxon>
        <taxon>Pseudomonadota</taxon>
        <taxon>Alphaproteobacteria</taxon>
        <taxon>Sphingomonadales</taxon>
        <taxon>Sphingomonadaceae</taxon>
        <taxon>Sphingomonas</taxon>
    </lineage>
</organism>
<keyword evidence="2" id="KW-1185">Reference proteome</keyword>
<dbReference type="RefSeq" id="WP_346245926.1">
    <property type="nucleotide sequence ID" value="NZ_JBDIZK010000003.1"/>
</dbReference>
<dbReference type="Proteomes" id="UP001427805">
    <property type="component" value="Unassembled WGS sequence"/>
</dbReference>
<accession>A0ABV0BA08</accession>
<gene>
    <name evidence="1" type="ORF">TPR58_07135</name>
</gene>
<protein>
    <recommendedName>
        <fullName evidence="3">Lipoprotein</fullName>
    </recommendedName>
</protein>
<evidence type="ECO:0000313" key="2">
    <source>
        <dbReference type="Proteomes" id="UP001427805"/>
    </source>
</evidence>
<evidence type="ECO:0008006" key="3">
    <source>
        <dbReference type="Google" id="ProtNLM"/>
    </source>
</evidence>
<dbReference type="PROSITE" id="PS51257">
    <property type="entry name" value="PROKAR_LIPOPROTEIN"/>
    <property type="match status" value="1"/>
</dbReference>
<name>A0ABV0BA08_9SPHN</name>
<proteinExistence type="predicted"/>
<dbReference type="EMBL" id="JBDIZK010000003">
    <property type="protein sequence ID" value="MEN3746935.1"/>
    <property type="molecule type" value="Genomic_DNA"/>
</dbReference>